<evidence type="ECO:0008006" key="4">
    <source>
        <dbReference type="Google" id="ProtNLM"/>
    </source>
</evidence>
<evidence type="ECO:0000313" key="2">
    <source>
        <dbReference type="EMBL" id="SEL00028.1"/>
    </source>
</evidence>
<keyword evidence="3" id="KW-1185">Reference proteome</keyword>
<organism evidence="2 3">
    <name type="scientific">Colwellia chukchiensis</name>
    <dbReference type="NCBI Taxonomy" id="641665"/>
    <lineage>
        <taxon>Bacteria</taxon>
        <taxon>Pseudomonadati</taxon>
        <taxon>Pseudomonadota</taxon>
        <taxon>Gammaproteobacteria</taxon>
        <taxon>Alteromonadales</taxon>
        <taxon>Colwelliaceae</taxon>
        <taxon>Colwellia</taxon>
    </lineage>
</organism>
<dbReference type="Proteomes" id="UP000199297">
    <property type="component" value="Unassembled WGS sequence"/>
</dbReference>
<accession>A0A1H7LMS0</accession>
<keyword evidence="1" id="KW-1133">Transmembrane helix</keyword>
<feature type="transmembrane region" description="Helical" evidence="1">
    <location>
        <begin position="20"/>
        <end position="40"/>
    </location>
</feature>
<feature type="transmembrane region" description="Helical" evidence="1">
    <location>
        <begin position="88"/>
        <end position="111"/>
    </location>
</feature>
<keyword evidence="1" id="KW-0472">Membrane</keyword>
<proteinExistence type="predicted"/>
<feature type="transmembrane region" description="Helical" evidence="1">
    <location>
        <begin position="61"/>
        <end position="82"/>
    </location>
</feature>
<evidence type="ECO:0000313" key="3">
    <source>
        <dbReference type="Proteomes" id="UP000199297"/>
    </source>
</evidence>
<dbReference type="STRING" id="641665.GCA_002104455_02802"/>
<name>A0A1H7LMS0_9GAMM</name>
<dbReference type="EMBL" id="FOBI01000004">
    <property type="protein sequence ID" value="SEL00028.1"/>
    <property type="molecule type" value="Genomic_DNA"/>
</dbReference>
<gene>
    <name evidence="2" type="ORF">SAMN05216262_104204</name>
</gene>
<sequence length="122" mass="13533">MNMQARIQSKEQVKKASGIALWSILNLTFLPGLSFIMLLLQRSKVQPESLSARHLGFAIKLNLAAAAALIFVSILMIMLGGFNSGWTWVFVITYFVLVHTVFIVIAVWALIRAWAGNTVLSK</sequence>
<keyword evidence="1" id="KW-0812">Transmembrane</keyword>
<reference evidence="3" key="1">
    <citation type="submission" date="2016-10" db="EMBL/GenBank/DDBJ databases">
        <authorList>
            <person name="Varghese N."/>
            <person name="Submissions S."/>
        </authorList>
    </citation>
    <scope>NUCLEOTIDE SEQUENCE [LARGE SCALE GENOMIC DNA]</scope>
    <source>
        <strain evidence="3">CGMCC 1.9127</strain>
    </source>
</reference>
<dbReference type="RefSeq" id="WP_198951670.1">
    <property type="nucleotide sequence ID" value="NZ_FOBI01000004.1"/>
</dbReference>
<evidence type="ECO:0000256" key="1">
    <source>
        <dbReference type="SAM" id="Phobius"/>
    </source>
</evidence>
<protein>
    <recommendedName>
        <fullName evidence="4">DUF4870 domain-containing protein</fullName>
    </recommendedName>
</protein>
<dbReference type="AlphaFoldDB" id="A0A1H7LMS0"/>